<keyword evidence="1" id="KW-0472">Membrane</keyword>
<evidence type="ECO:0000256" key="1">
    <source>
        <dbReference type="SAM" id="Phobius"/>
    </source>
</evidence>
<reference evidence="3" key="1">
    <citation type="submission" date="2020-10" db="EMBL/GenBank/DDBJ databases">
        <authorList>
            <person name="Gilroy R."/>
        </authorList>
    </citation>
    <scope>NUCLEOTIDE SEQUENCE</scope>
    <source>
        <strain evidence="3">15467</strain>
    </source>
</reference>
<name>A0A9D9GWJ9_9BACT</name>
<dbReference type="InterPro" id="IPR011642">
    <property type="entry name" value="Gate_dom"/>
</dbReference>
<keyword evidence="1" id="KW-0812">Transmembrane</keyword>
<dbReference type="EMBL" id="JADINB010000154">
    <property type="protein sequence ID" value="MBO8429710.1"/>
    <property type="molecule type" value="Genomic_DNA"/>
</dbReference>
<reference evidence="3" key="2">
    <citation type="journal article" date="2021" name="PeerJ">
        <title>Extensive microbial diversity within the chicken gut microbiome revealed by metagenomics and culture.</title>
        <authorList>
            <person name="Gilroy R."/>
            <person name="Ravi A."/>
            <person name="Getino M."/>
            <person name="Pursley I."/>
            <person name="Horton D.L."/>
            <person name="Alikhan N.F."/>
            <person name="Baker D."/>
            <person name="Gharbi K."/>
            <person name="Hall N."/>
            <person name="Watson M."/>
            <person name="Adriaenssens E.M."/>
            <person name="Foster-Nyarko E."/>
            <person name="Jarju S."/>
            <person name="Secka A."/>
            <person name="Antonio M."/>
            <person name="Oren A."/>
            <person name="Chaudhuri R.R."/>
            <person name="La Ragione R."/>
            <person name="Hildebrand F."/>
            <person name="Pallen M.J."/>
        </authorList>
    </citation>
    <scope>NUCLEOTIDE SEQUENCE</scope>
    <source>
        <strain evidence="3">15467</strain>
    </source>
</reference>
<sequence length="325" mass="35861">MENIESQEEAGRTPSGNGRRVVRCIKEVLPIATRTALWIIKITVGVSLAILFLKYFNILPLFSDFISPVFNYLGLPGEAALAYVTGYFVNVYAAISVAASLELDVRAMTILSVMVLCSHNMITETAVQKKSGSSAVRIVLVRTISAFFLAFVLNRFLPGEVVSASGSESGEELLLGAMLREWAVSTLWLILKMGVLIYSLSIMQKLLAEFGVIKLISKFLKPLLAVFGLPARTSLLWIVANILGLAYGAAIMIQESRSGKISRGDIDLLNTHISIAHSNFEDLFLLSSVGGIWYVLLLSRWLMAMVLVWLQRLEIFVADKIRSRI</sequence>
<gene>
    <name evidence="3" type="ORF">IAC68_07270</name>
</gene>
<dbReference type="AlphaFoldDB" id="A0A9D9GWJ9"/>
<feature type="transmembrane region" description="Helical" evidence="1">
    <location>
        <begin position="283"/>
        <end position="310"/>
    </location>
</feature>
<organism evidence="3 4">
    <name type="scientific">Candidatus Egerieousia excrementavium</name>
    <dbReference type="NCBI Taxonomy" id="2840778"/>
    <lineage>
        <taxon>Bacteria</taxon>
        <taxon>Pseudomonadati</taxon>
        <taxon>Bacteroidota</taxon>
        <taxon>Bacteroidia</taxon>
        <taxon>Bacteroidales</taxon>
        <taxon>Candidatus Egerieousia</taxon>
    </lineage>
</organism>
<protein>
    <submittedName>
        <fullName evidence="3">Nucleoside recognition protein</fullName>
    </submittedName>
</protein>
<feature type="transmembrane region" description="Helical" evidence="1">
    <location>
        <begin position="182"/>
        <end position="200"/>
    </location>
</feature>
<evidence type="ECO:0000313" key="4">
    <source>
        <dbReference type="Proteomes" id="UP000823635"/>
    </source>
</evidence>
<feature type="domain" description="Nucleoside transporter/FeoB GTPase Gate" evidence="2">
    <location>
        <begin position="37"/>
        <end position="120"/>
    </location>
</feature>
<keyword evidence="1" id="KW-1133">Transmembrane helix</keyword>
<proteinExistence type="predicted"/>
<feature type="transmembrane region" description="Helical" evidence="1">
    <location>
        <begin position="36"/>
        <end position="59"/>
    </location>
</feature>
<comment type="caution">
    <text evidence="3">The sequence shown here is derived from an EMBL/GenBank/DDBJ whole genome shotgun (WGS) entry which is preliminary data.</text>
</comment>
<feature type="transmembrane region" description="Helical" evidence="1">
    <location>
        <begin position="139"/>
        <end position="157"/>
    </location>
</feature>
<evidence type="ECO:0000313" key="3">
    <source>
        <dbReference type="EMBL" id="MBO8429710.1"/>
    </source>
</evidence>
<dbReference type="Proteomes" id="UP000823635">
    <property type="component" value="Unassembled WGS sequence"/>
</dbReference>
<evidence type="ECO:0000259" key="2">
    <source>
        <dbReference type="Pfam" id="PF07670"/>
    </source>
</evidence>
<accession>A0A9D9GWJ9</accession>
<feature type="transmembrane region" description="Helical" evidence="1">
    <location>
        <begin position="80"/>
        <end position="101"/>
    </location>
</feature>
<dbReference type="Pfam" id="PF07670">
    <property type="entry name" value="Gate"/>
    <property type="match status" value="1"/>
</dbReference>